<organism evidence="3 4">
    <name type="scientific">Streptomyces andamanensis</name>
    <dbReference type="NCBI Taxonomy" id="1565035"/>
    <lineage>
        <taxon>Bacteria</taxon>
        <taxon>Bacillati</taxon>
        <taxon>Actinomycetota</taxon>
        <taxon>Actinomycetes</taxon>
        <taxon>Kitasatosporales</taxon>
        <taxon>Streptomycetaceae</taxon>
        <taxon>Streptomyces</taxon>
    </lineage>
</organism>
<dbReference type="InterPro" id="IPR027417">
    <property type="entry name" value="P-loop_NTPase"/>
</dbReference>
<dbReference type="PANTHER" id="PTHR47691:SF3">
    <property type="entry name" value="HTH-TYPE TRANSCRIPTIONAL REGULATOR RV0890C-RELATED"/>
    <property type="match status" value="1"/>
</dbReference>
<dbReference type="PANTHER" id="PTHR47691">
    <property type="entry name" value="REGULATOR-RELATED"/>
    <property type="match status" value="1"/>
</dbReference>
<dbReference type="SMART" id="SM00028">
    <property type="entry name" value="TPR"/>
    <property type="match status" value="8"/>
</dbReference>
<evidence type="ECO:0000313" key="3">
    <source>
        <dbReference type="EMBL" id="MFC4332026.1"/>
    </source>
</evidence>
<gene>
    <name evidence="3" type="ORF">ACFPC0_30535</name>
</gene>
<evidence type="ECO:0000313" key="4">
    <source>
        <dbReference type="Proteomes" id="UP001595824"/>
    </source>
</evidence>
<evidence type="ECO:0000256" key="1">
    <source>
        <dbReference type="PROSITE-ProRule" id="PRU00339"/>
    </source>
</evidence>
<reference evidence="4" key="1">
    <citation type="journal article" date="2019" name="Int. J. Syst. Evol. Microbiol.">
        <title>The Global Catalogue of Microorganisms (GCM) 10K type strain sequencing project: providing services to taxonomists for standard genome sequencing and annotation.</title>
        <authorList>
            <consortium name="The Broad Institute Genomics Platform"/>
            <consortium name="The Broad Institute Genome Sequencing Center for Infectious Disease"/>
            <person name="Wu L."/>
            <person name="Ma J."/>
        </authorList>
    </citation>
    <scope>NUCLEOTIDE SEQUENCE [LARGE SCALE GENOMIC DNA]</scope>
    <source>
        <strain evidence="4">PCU 347</strain>
    </source>
</reference>
<dbReference type="PROSITE" id="PS50005">
    <property type="entry name" value="TPR"/>
    <property type="match status" value="1"/>
</dbReference>
<keyword evidence="1" id="KW-0802">TPR repeat</keyword>
<protein>
    <submittedName>
        <fullName evidence="3">Tetratricopeptide repeat protein</fullName>
    </submittedName>
</protein>
<dbReference type="SUPFAM" id="SSF52540">
    <property type="entry name" value="P-loop containing nucleoside triphosphate hydrolases"/>
    <property type="match status" value="1"/>
</dbReference>
<name>A0ABV8TMZ2_9ACTN</name>
<feature type="repeat" description="TPR" evidence="1">
    <location>
        <begin position="1011"/>
        <end position="1044"/>
    </location>
</feature>
<dbReference type="PRINTS" id="PR00364">
    <property type="entry name" value="DISEASERSIST"/>
</dbReference>
<feature type="compositionally biased region" description="Polar residues" evidence="2">
    <location>
        <begin position="17"/>
        <end position="38"/>
    </location>
</feature>
<dbReference type="SUPFAM" id="SSF48452">
    <property type="entry name" value="TPR-like"/>
    <property type="match status" value="3"/>
</dbReference>
<sequence length="1424" mass="154650">MEPHSLPMEPAEPYEPATTQSQPEKNGPTGQLPSSTVNLGHHGAQGIQAYNLYLSSDRALPAPFTDAEPALVAKEGGRFLPPRSGPRATPCLPRELRPLIGRDREIAEGLRLLEESVGAATSAVVVTGSPGIGKSAVALRISKLAAESYPDGQFHIDLALSSGGGTSDDLVLALLHTLLPGGDHVPEGRRQQLALLRSTLSHSRVLLLVDDVVSEEALLEVLSMEGPFALVCTSRPKLSGLTGLVRAIELEPLPAQHSEELVREVAGPDRLTGTQVSALAEACAGHPLALHIAAAHLARRSKTSVDRYLDDITSPDRGVRALKAGQTALEPVLERSFDALGPEQAALFTTLGILPHMSLTTDVIAAAAAASLEELDDDRIDAMTDLLDSLFELSLIEQIDDDRFVLHEILHRFARLKSAPTSAKSREAVIHRTCLVLAVRAQSSTESIGFMDKEATVPAQSNADALRTLNADRPGAVAMTELARQHEVWEPLVRLAAELTGFLWHGGHWTDLERVYQCVLEAGTRAGESDWTAVALHNLATVASHVGDSQRATDLLQHSAMTAHEADNPHQMFMAELALGALLINLGRARDAIPFLRHGLPFWRIIDDRHTLANALGNLGQAYMAIGQLRRAEQYLRNSKNLSQAGSPADLANRGAITALLRRTGRMAEAAEEACQDIERARAVGSREWEAKALMALAETPVEERPDSAPAQPLEAAVAIYQDTGDVQGQVRSLFRLGDRAAARADIQEAAQYFRECVTLAYQIGDYEHAARSLAYLATYHGGIGHRAEAEGYFADALDMAQQIRNPLILAQTLQKKAQYVWHLGHVGQAVSLLAEAARHLESTEEKRAMAQIRAALGEALVVSGRWQEGAETLQSVVSVMSDHVSPATKARAFRAQAILYSRRGLHVEAMSTVTKALDQCERAGDTQGVLQCRMALGNVHARNEKWAEALDQYEKAAELAGEQKDFHMALAARSHAAICRLHGDEAEQAFAAMTKLIPLAERLGMRSAQTALHSNLGILHADSGNRESAATEFRTALSLSEQLDDKALRATCLLNLARAYHKLGDIDGSRTLGRQAFALQHEVDNWPEAGEALLHLGVLHQETTPDAEVPTFTELLGEEQPIDGRVIEALRTRFYRTTRNSVVKADPEDSGVQTLAAMRRINVSDAVMEKLNGFDLKQVIIRLGNSRQTCAACNLLIDETGEAELLLLHHPKTDHFLLRLAHPHCALSRVLQLNGPAPKRPKEIIEVECILFGQDTVGIIADCYGGWGSLGGGAIEDLLLKGFLDTGFVHLQNMLTLKDGQKLDFRDIPVVEDGGITARLEDNKLSITGPHGPLLPPMPLNFYPHWYEKAFEGSLIVVLGRNLQGMAADDPSYLLRAMALGQTVGATVPLTVVRPRRNSPCPCMMRTGRKYKHCCGRGGRRRS</sequence>
<dbReference type="Gene3D" id="1.25.40.10">
    <property type="entry name" value="Tetratricopeptide repeat domain"/>
    <property type="match status" value="3"/>
</dbReference>
<dbReference type="Pfam" id="PF13181">
    <property type="entry name" value="TPR_8"/>
    <property type="match status" value="1"/>
</dbReference>
<keyword evidence="4" id="KW-1185">Reference proteome</keyword>
<accession>A0ABV8TMZ2</accession>
<proteinExistence type="predicted"/>
<dbReference type="Pfam" id="PF13424">
    <property type="entry name" value="TPR_12"/>
    <property type="match status" value="2"/>
</dbReference>
<dbReference type="Gene3D" id="3.40.50.300">
    <property type="entry name" value="P-loop containing nucleotide triphosphate hydrolases"/>
    <property type="match status" value="1"/>
</dbReference>
<feature type="region of interest" description="Disordered" evidence="2">
    <location>
        <begin position="1"/>
        <end position="41"/>
    </location>
</feature>
<evidence type="ECO:0000256" key="2">
    <source>
        <dbReference type="SAM" id="MobiDB-lite"/>
    </source>
</evidence>
<dbReference type="EMBL" id="JBHSDP010000027">
    <property type="protein sequence ID" value="MFC4332026.1"/>
    <property type="molecule type" value="Genomic_DNA"/>
</dbReference>
<dbReference type="RefSeq" id="WP_381743530.1">
    <property type="nucleotide sequence ID" value="NZ_JBHSDP010000027.1"/>
</dbReference>
<dbReference type="InterPro" id="IPR011990">
    <property type="entry name" value="TPR-like_helical_dom_sf"/>
</dbReference>
<dbReference type="Proteomes" id="UP001595824">
    <property type="component" value="Unassembled WGS sequence"/>
</dbReference>
<comment type="caution">
    <text evidence="3">The sequence shown here is derived from an EMBL/GenBank/DDBJ whole genome shotgun (WGS) entry which is preliminary data.</text>
</comment>
<dbReference type="InterPro" id="IPR019734">
    <property type="entry name" value="TPR_rpt"/>
</dbReference>